<evidence type="ECO:0000313" key="3">
    <source>
        <dbReference type="Proteomes" id="UP000241986"/>
    </source>
</evidence>
<comment type="caution">
    <text evidence="2">The sequence shown here is derived from an EMBL/GenBank/DDBJ whole genome shotgun (WGS) entry which is preliminary data.</text>
</comment>
<organism evidence="2 3">
    <name type="scientific">Aeromonas veronii</name>
    <dbReference type="NCBI Taxonomy" id="654"/>
    <lineage>
        <taxon>Bacteria</taxon>
        <taxon>Pseudomonadati</taxon>
        <taxon>Pseudomonadota</taxon>
        <taxon>Gammaproteobacteria</taxon>
        <taxon>Aeromonadales</taxon>
        <taxon>Aeromonadaceae</taxon>
        <taxon>Aeromonas</taxon>
    </lineage>
</organism>
<dbReference type="EMBL" id="PZKL01000011">
    <property type="protein sequence ID" value="PTH82707.1"/>
    <property type="molecule type" value="Genomic_DNA"/>
</dbReference>
<dbReference type="InterPro" id="IPR053763">
    <property type="entry name" value="T3SS_Regulatory_Protein"/>
</dbReference>
<evidence type="ECO:0000313" key="2">
    <source>
        <dbReference type="EMBL" id="PTH82707.1"/>
    </source>
</evidence>
<dbReference type="Gene3D" id="6.20.290.10">
    <property type="match status" value="1"/>
</dbReference>
<evidence type="ECO:0000259" key="1">
    <source>
        <dbReference type="Pfam" id="PF18286"/>
    </source>
</evidence>
<feature type="domain" description="Type III secretion system ExsE" evidence="1">
    <location>
        <begin position="36"/>
        <end position="74"/>
    </location>
</feature>
<dbReference type="KEGG" id="avo:AMS64_13775"/>
<proteinExistence type="predicted"/>
<name>A0A142E5B3_AERVE</name>
<dbReference type="NCBIfam" id="NF033906">
    <property type="entry name" value="ExsE_fam"/>
    <property type="match status" value="1"/>
</dbReference>
<dbReference type="Proteomes" id="UP000241986">
    <property type="component" value="Unassembled WGS sequence"/>
</dbReference>
<reference evidence="2 3" key="1">
    <citation type="submission" date="2018-03" db="EMBL/GenBank/DDBJ databases">
        <title>Aeromonas veronii whole genome sequencing and analysis.</title>
        <authorList>
            <person name="Xie H."/>
            <person name="Liu T."/>
            <person name="Wang K."/>
        </authorList>
    </citation>
    <scope>NUCLEOTIDE SEQUENCE [LARGE SCALE GENOMIC DNA]</scope>
    <source>
        <strain evidence="2 3">XH.VA.1</strain>
    </source>
</reference>
<dbReference type="KEGG" id="avo:AMS64_07780"/>
<dbReference type="Pfam" id="PF18286">
    <property type="entry name" value="T3SS_ExsE"/>
    <property type="match status" value="1"/>
</dbReference>
<gene>
    <name evidence="2" type="ORF">DAA48_02180</name>
</gene>
<accession>A0A142E5B3</accession>
<dbReference type="RefSeq" id="WP_064335845.1">
    <property type="nucleotide sequence ID" value="NZ_CAWNSG010000007.1"/>
</dbReference>
<protein>
    <submittedName>
        <fullName evidence="2">ExsE protein</fullName>
    </submittedName>
</protein>
<dbReference type="InterPro" id="IPR040866">
    <property type="entry name" value="T3SS_ExsE"/>
</dbReference>
<dbReference type="AlphaFoldDB" id="A0A142E5B3"/>
<sequence>MKIQESQGALALHGVEAGKVGAFAGRTVSARSANASQVPLSALLRRSITLNQVQELALQRLQQGEHTPLSERRIRVL</sequence>